<proteinExistence type="inferred from homology"/>
<dbReference type="GO" id="GO:0005886">
    <property type="term" value="C:plasma membrane"/>
    <property type="evidence" value="ECO:0007669"/>
    <property type="project" value="UniProtKB-SubCell"/>
</dbReference>
<evidence type="ECO:0000256" key="1">
    <source>
        <dbReference type="ARBA" id="ARBA00004651"/>
    </source>
</evidence>
<dbReference type="AlphaFoldDB" id="A0A521CFS0"/>
<keyword evidence="7 8" id="KW-0472">Membrane</keyword>
<evidence type="ECO:0000256" key="4">
    <source>
        <dbReference type="ARBA" id="ARBA00022475"/>
    </source>
</evidence>
<dbReference type="RefSeq" id="WP_142532818.1">
    <property type="nucleotide sequence ID" value="NZ_FXTB01000003.1"/>
</dbReference>
<comment type="subcellular location">
    <subcellularLocation>
        <location evidence="1">Cell membrane</location>
        <topology evidence="1">Multi-pass membrane protein</topology>
    </subcellularLocation>
</comment>
<evidence type="ECO:0000256" key="3">
    <source>
        <dbReference type="ARBA" id="ARBA00022448"/>
    </source>
</evidence>
<feature type="transmembrane region" description="Helical" evidence="8">
    <location>
        <begin position="5"/>
        <end position="24"/>
    </location>
</feature>
<feature type="transmembrane region" description="Helical" evidence="8">
    <location>
        <begin position="141"/>
        <end position="165"/>
    </location>
</feature>
<dbReference type="EMBL" id="FXTB01000003">
    <property type="protein sequence ID" value="SMO58276.1"/>
    <property type="molecule type" value="Genomic_DNA"/>
</dbReference>
<evidence type="ECO:0000256" key="6">
    <source>
        <dbReference type="ARBA" id="ARBA00022989"/>
    </source>
</evidence>
<keyword evidence="6 8" id="KW-1133">Transmembrane helix</keyword>
<evidence type="ECO:0000256" key="8">
    <source>
        <dbReference type="SAM" id="Phobius"/>
    </source>
</evidence>
<sequence length="371" mass="41190">MKNDILLKTALSLFILSIVLVIAILAKNVLVPFVISVFIMYLLYPLVSKLERNGVHRIIAIILVLFVTVIVVGGISVFVAVQVSNTSVDFSEIKQQLDTKADDVQGFLADKLGVNTSTMDHYLSQVSDNLLSFVENKAGTLFSATTTTLFQLFVLPVFVFFMLYYRTKVAYFIFRLVGRKHKTKAVHVLRQISTVTARYMAGLFIVVLILAVLNVSGLLIIGVRYAIIFGIIAAVLNIIPYFGTFIGGSLPVLYVLLSEPDPFSTVLKIIILFSAVQFLENNLITPNIVSNNIKLNPLAIIISLLLGNLIWGMGGMLIAVPMLAIVKIIMHNVDDLKPFAYLIGTHGVEKHSIKIKPIWKSMRKFIGYEKK</sequence>
<evidence type="ECO:0000313" key="10">
    <source>
        <dbReference type="Proteomes" id="UP000319040"/>
    </source>
</evidence>
<gene>
    <name evidence="9" type="ORF">SAMN06265379_10398</name>
</gene>
<dbReference type="Pfam" id="PF01594">
    <property type="entry name" value="AI-2E_transport"/>
    <property type="match status" value="1"/>
</dbReference>
<feature type="transmembrane region" description="Helical" evidence="8">
    <location>
        <begin position="227"/>
        <end position="256"/>
    </location>
</feature>
<dbReference type="InterPro" id="IPR002549">
    <property type="entry name" value="AI-2E-like"/>
</dbReference>
<dbReference type="Proteomes" id="UP000319040">
    <property type="component" value="Unassembled WGS sequence"/>
</dbReference>
<dbReference type="PANTHER" id="PTHR21716">
    <property type="entry name" value="TRANSMEMBRANE PROTEIN"/>
    <property type="match status" value="1"/>
</dbReference>
<evidence type="ECO:0000256" key="5">
    <source>
        <dbReference type="ARBA" id="ARBA00022692"/>
    </source>
</evidence>
<keyword evidence="3" id="KW-0813">Transport</keyword>
<protein>
    <submittedName>
        <fullName evidence="9">Predicted PurR-regulated permease PerM</fullName>
    </submittedName>
</protein>
<evidence type="ECO:0000256" key="7">
    <source>
        <dbReference type="ARBA" id="ARBA00023136"/>
    </source>
</evidence>
<keyword evidence="10" id="KW-1185">Reference proteome</keyword>
<feature type="transmembrane region" description="Helical" evidence="8">
    <location>
        <begin position="199"/>
        <end position="221"/>
    </location>
</feature>
<feature type="transmembrane region" description="Helical" evidence="8">
    <location>
        <begin position="263"/>
        <end position="279"/>
    </location>
</feature>
<organism evidence="9 10">
    <name type="scientific">Saccharicrinis carchari</name>
    <dbReference type="NCBI Taxonomy" id="1168039"/>
    <lineage>
        <taxon>Bacteria</taxon>
        <taxon>Pseudomonadati</taxon>
        <taxon>Bacteroidota</taxon>
        <taxon>Bacteroidia</taxon>
        <taxon>Marinilabiliales</taxon>
        <taxon>Marinilabiliaceae</taxon>
        <taxon>Saccharicrinis</taxon>
    </lineage>
</organism>
<evidence type="ECO:0000313" key="9">
    <source>
        <dbReference type="EMBL" id="SMO58276.1"/>
    </source>
</evidence>
<dbReference type="OrthoDB" id="9793390at2"/>
<evidence type="ECO:0000256" key="2">
    <source>
        <dbReference type="ARBA" id="ARBA00009773"/>
    </source>
</evidence>
<comment type="similarity">
    <text evidence="2">Belongs to the autoinducer-2 exporter (AI-2E) (TC 2.A.86) family.</text>
</comment>
<feature type="transmembrane region" description="Helical" evidence="8">
    <location>
        <begin position="299"/>
        <end position="326"/>
    </location>
</feature>
<dbReference type="PANTHER" id="PTHR21716:SF53">
    <property type="entry name" value="PERMEASE PERM-RELATED"/>
    <property type="match status" value="1"/>
</dbReference>
<reference evidence="9 10" key="1">
    <citation type="submission" date="2017-05" db="EMBL/GenBank/DDBJ databases">
        <authorList>
            <person name="Varghese N."/>
            <person name="Submissions S."/>
        </authorList>
    </citation>
    <scope>NUCLEOTIDE SEQUENCE [LARGE SCALE GENOMIC DNA]</scope>
    <source>
        <strain evidence="9 10">DSM 27040</strain>
    </source>
</reference>
<keyword evidence="4" id="KW-1003">Cell membrane</keyword>
<keyword evidence="5 8" id="KW-0812">Transmembrane</keyword>
<feature type="transmembrane region" description="Helical" evidence="8">
    <location>
        <begin position="59"/>
        <end position="81"/>
    </location>
</feature>
<accession>A0A521CFS0</accession>
<name>A0A521CFS0_SACCC</name>
<dbReference type="GO" id="GO:0055085">
    <property type="term" value="P:transmembrane transport"/>
    <property type="evidence" value="ECO:0007669"/>
    <property type="project" value="TreeGrafter"/>
</dbReference>